<dbReference type="Gene3D" id="3.40.50.10320">
    <property type="entry name" value="LmbE-like"/>
    <property type="match status" value="1"/>
</dbReference>
<dbReference type="PANTHER" id="PTHR12993">
    <property type="entry name" value="N-ACETYLGLUCOSAMINYL-PHOSPHATIDYLINOSITOL DE-N-ACETYLASE-RELATED"/>
    <property type="match status" value="1"/>
</dbReference>
<dbReference type="AlphaFoldDB" id="F6D7W7"/>
<dbReference type="GO" id="GO:0016811">
    <property type="term" value="F:hydrolase activity, acting on carbon-nitrogen (but not peptide) bonds, in linear amides"/>
    <property type="evidence" value="ECO:0007669"/>
    <property type="project" value="TreeGrafter"/>
</dbReference>
<gene>
    <name evidence="1" type="ordered locus">MSWAN_1476</name>
</gene>
<reference evidence="1 2" key="1">
    <citation type="journal article" date="2014" name="Int. J. Syst. Evol. Microbiol.">
        <title>Methanobacterium paludis sp. nov. and a novel strain of Methanobacterium lacus isolated from northern peatlands.</title>
        <authorList>
            <person name="Cadillo-Quiroz H."/>
            <person name="Brauer S.L."/>
            <person name="Goodson N."/>
            <person name="Yavitt J.B."/>
            <person name="Zinder S.H."/>
        </authorList>
    </citation>
    <scope>NUCLEOTIDE SEQUENCE [LARGE SCALE GENOMIC DNA]</scope>
    <source>
        <strain evidence="2">DSM 25820 / JCM 18151 / SWAN1</strain>
    </source>
</reference>
<name>F6D7W7_METPW</name>
<dbReference type="STRING" id="868131.MSWAN_1476"/>
<accession>F6D7W7</accession>
<dbReference type="Pfam" id="PF02585">
    <property type="entry name" value="PIG-L"/>
    <property type="match status" value="1"/>
</dbReference>
<dbReference type="InterPro" id="IPR003737">
    <property type="entry name" value="GlcNAc_PI_deacetylase-related"/>
</dbReference>
<dbReference type="RefSeq" id="WP_013825991.1">
    <property type="nucleotide sequence ID" value="NC_015574.1"/>
</dbReference>
<keyword evidence="2" id="KW-1185">Reference proteome</keyword>
<protein>
    <submittedName>
        <fullName evidence="1">LmbE family protein</fullName>
    </submittedName>
</protein>
<dbReference type="SUPFAM" id="SSF102588">
    <property type="entry name" value="LmbE-like"/>
    <property type="match status" value="1"/>
</dbReference>
<dbReference type="OrthoDB" id="70547at2157"/>
<dbReference type="eggNOG" id="arCOG03460">
    <property type="taxonomic scope" value="Archaea"/>
</dbReference>
<dbReference type="PANTHER" id="PTHR12993:SF11">
    <property type="entry name" value="N-ACETYLGLUCOSAMINYL-PHOSPHATIDYLINOSITOL DE-N-ACETYLASE"/>
    <property type="match status" value="1"/>
</dbReference>
<dbReference type="Proteomes" id="UP000009231">
    <property type="component" value="Chromosome"/>
</dbReference>
<evidence type="ECO:0000313" key="1">
    <source>
        <dbReference type="EMBL" id="AEG18490.1"/>
    </source>
</evidence>
<dbReference type="GeneID" id="10668982"/>
<proteinExistence type="predicted"/>
<organism evidence="1 2">
    <name type="scientific">Methanobacterium paludis (strain DSM 25820 / JCM 18151 / SWAN1)</name>
    <dbReference type="NCBI Taxonomy" id="868131"/>
    <lineage>
        <taxon>Archaea</taxon>
        <taxon>Methanobacteriati</taxon>
        <taxon>Methanobacteriota</taxon>
        <taxon>Methanomada group</taxon>
        <taxon>Methanobacteria</taxon>
        <taxon>Methanobacteriales</taxon>
        <taxon>Methanobacteriaceae</taxon>
        <taxon>Methanobacterium</taxon>
    </lineage>
</organism>
<dbReference type="InterPro" id="IPR024078">
    <property type="entry name" value="LmbE-like_dom_sf"/>
</dbReference>
<dbReference type="HOGENOM" id="CLU_025055_0_0_2"/>
<dbReference type="EMBL" id="CP002772">
    <property type="protein sequence ID" value="AEG18490.1"/>
    <property type="molecule type" value="Genomic_DNA"/>
</dbReference>
<dbReference type="KEGG" id="mew:MSWAN_1476"/>
<sequence>MIDKRVILILIFAVLLLGLTLYSYGGYESDNLTYPKGPVIGHSNKVLVVAPHPDDETIANAGIIRYCVKNKIPVHVVVVTNGENFRATGIERHSESMTAMKKLGLKSDAVTFLDYPENSASLFNQNWGYNNLFKDENGTSHSTNSFAYELNAPYCGENLEKNLKQIIEDFQPTIIIYPDGNDKNPDHWTTSAFVDYATNKLNYTCKKYGYLTHTYSQWPYPRSYNPDTYLVPPPELSNQSWVVFPLNGVDESLKFDAIKSYSSQITPDASYIIAFVKKNELFSVYSDINVSSQKNNTNYFKGSSFPPTIFQDPENDLLINEISNLIDLNLENTDSFDLTSIGFEMDQNTTWLSLKTMGAIANNTPYEFHIRTFGSDNASRIDIWIQNGKASYEMFSQNSVKSHLKIKTVVKHDGVIVEIPSNIINSKKIMISADVMNQQGMVDRTAWRTVNIV</sequence>
<evidence type="ECO:0000313" key="2">
    <source>
        <dbReference type="Proteomes" id="UP000009231"/>
    </source>
</evidence>